<evidence type="ECO:0000313" key="2">
    <source>
        <dbReference type="EMBL" id="SDX77390.1"/>
    </source>
</evidence>
<proteinExistence type="predicted"/>
<dbReference type="RefSeq" id="WP_090124904.1">
    <property type="nucleotide sequence ID" value="NZ_FNNJ01000009.1"/>
</dbReference>
<dbReference type="Proteomes" id="UP000199595">
    <property type="component" value="Unassembled WGS sequence"/>
</dbReference>
<organism evidence="2 3">
    <name type="scientific">Lutibacter oricola</name>
    <dbReference type="NCBI Taxonomy" id="762486"/>
    <lineage>
        <taxon>Bacteria</taxon>
        <taxon>Pseudomonadati</taxon>
        <taxon>Bacteroidota</taxon>
        <taxon>Flavobacteriia</taxon>
        <taxon>Flavobacteriales</taxon>
        <taxon>Flavobacteriaceae</taxon>
        <taxon>Lutibacter</taxon>
    </lineage>
</organism>
<dbReference type="AlphaFoldDB" id="A0A1H3EFI9"/>
<dbReference type="OrthoDB" id="1452302at2"/>
<evidence type="ECO:0000313" key="3">
    <source>
        <dbReference type="Proteomes" id="UP000199595"/>
    </source>
</evidence>
<feature type="signal peptide" evidence="1">
    <location>
        <begin position="1"/>
        <end position="22"/>
    </location>
</feature>
<sequence>MKTLKNLLVTSLFLIATTIVFAQKNSNKLPTSIYTTTFNTENTSSSFFINNKLDLKSLEFGIVDLQDLKFNYFTIPAISVKGKPSSYIYDSYNKAQLYKDLEKSFFKIEELYRVRTKMNL</sequence>
<protein>
    <submittedName>
        <fullName evidence="2">Uncharacterized protein</fullName>
    </submittedName>
</protein>
<gene>
    <name evidence="2" type="ORF">SAMN05444411_10984</name>
</gene>
<feature type="chain" id="PRO_5011461921" evidence="1">
    <location>
        <begin position="23"/>
        <end position="120"/>
    </location>
</feature>
<accession>A0A1H3EFI9</accession>
<evidence type="ECO:0000256" key="1">
    <source>
        <dbReference type="SAM" id="SignalP"/>
    </source>
</evidence>
<dbReference type="EMBL" id="FNNJ01000009">
    <property type="protein sequence ID" value="SDX77390.1"/>
    <property type="molecule type" value="Genomic_DNA"/>
</dbReference>
<name>A0A1H3EFI9_9FLAO</name>
<dbReference type="STRING" id="762486.SAMN05444411_10984"/>
<keyword evidence="3" id="KW-1185">Reference proteome</keyword>
<keyword evidence="1" id="KW-0732">Signal</keyword>
<reference evidence="2 3" key="1">
    <citation type="submission" date="2016-10" db="EMBL/GenBank/DDBJ databases">
        <authorList>
            <person name="de Groot N.N."/>
        </authorList>
    </citation>
    <scope>NUCLEOTIDE SEQUENCE [LARGE SCALE GENOMIC DNA]</scope>
    <source>
        <strain evidence="2 3">DSM 24956</strain>
    </source>
</reference>